<reference evidence="2" key="1">
    <citation type="submission" date="2017-04" db="EMBL/GenBank/DDBJ databases">
        <authorList>
            <person name="Varghese N."/>
            <person name="Submissions S."/>
        </authorList>
    </citation>
    <scope>NUCLEOTIDE SEQUENCE [LARGE SCALE GENOMIC DNA]</scope>
    <source>
        <strain evidence="2">DSM 12126</strain>
    </source>
</reference>
<dbReference type="Proteomes" id="UP000192756">
    <property type="component" value="Unassembled WGS sequence"/>
</dbReference>
<dbReference type="PANTHER" id="PTHR41317:SF1">
    <property type="entry name" value="PD-(D_E)XK NUCLEASE FAMILY TRANSPOSASE"/>
    <property type="match status" value="1"/>
</dbReference>
<dbReference type="STRING" id="151894.SAMN04488524_1202"/>
<accession>A0A1W2A3Z7</accession>
<keyword evidence="2" id="KW-1185">Reference proteome</keyword>
<protein>
    <recommendedName>
        <fullName evidence="3">Rpn family recombination-promoting nuclease/putative transposase</fullName>
    </recommendedName>
</protein>
<evidence type="ECO:0000313" key="2">
    <source>
        <dbReference type="Proteomes" id="UP000192756"/>
    </source>
</evidence>
<dbReference type="OrthoDB" id="9803508at2"/>
<sequence>MQQETSVSTTTTTTEEVTSRYIDFKLDFSFHHFFAKEGHLDLLRDFLNSVFEGRKVIKQVRLGKTERKGDQKQNRKTVFDVYCTGDNNEDFIVEMQKGNQEHFKDRILFYTANLVQGHGKSVEANWDYKLPEVYFVAVMDFVLDESPNEHHIHDVRLVEMRTKKQFYDKLGYIYIELPKFTKTLDELETNEDKWLYCLRHMTEFEEIPVSLSNNSTFKKLFEVAEVTNLTPEEMDAYQRELKRKRDNYSHEQYILGKGIEQGLEQGKHEQAVEMAREMIANGEPIEKVIKYTKLSKEEIESL</sequence>
<dbReference type="EMBL" id="FWXT01000001">
    <property type="protein sequence ID" value="SMC55182.1"/>
    <property type="molecule type" value="Genomic_DNA"/>
</dbReference>
<evidence type="ECO:0008006" key="3">
    <source>
        <dbReference type="Google" id="ProtNLM"/>
    </source>
</evidence>
<dbReference type="Pfam" id="PF12784">
    <property type="entry name" value="PDDEXK_2"/>
    <property type="match status" value="1"/>
</dbReference>
<dbReference type="PANTHER" id="PTHR41317">
    <property type="entry name" value="PD-(D_E)XK NUCLEASE FAMILY TRANSPOSASE"/>
    <property type="match status" value="1"/>
</dbReference>
<evidence type="ECO:0000313" key="1">
    <source>
        <dbReference type="EMBL" id="SMC55182.1"/>
    </source>
</evidence>
<dbReference type="NCBIfam" id="TIGR01784">
    <property type="entry name" value="T_den_put_tspse"/>
    <property type="match status" value="1"/>
</dbReference>
<name>A0A1W2A3Z7_9SPHI</name>
<organism evidence="1 2">
    <name type="scientific">Pedobacter africanus</name>
    <dbReference type="NCBI Taxonomy" id="151894"/>
    <lineage>
        <taxon>Bacteria</taxon>
        <taxon>Pseudomonadati</taxon>
        <taxon>Bacteroidota</taxon>
        <taxon>Sphingobacteriia</taxon>
        <taxon>Sphingobacteriales</taxon>
        <taxon>Sphingobacteriaceae</taxon>
        <taxon>Pedobacter</taxon>
    </lineage>
</organism>
<proteinExistence type="predicted"/>
<dbReference type="RefSeq" id="WP_084237463.1">
    <property type="nucleotide sequence ID" value="NZ_FWXT01000001.1"/>
</dbReference>
<dbReference type="AlphaFoldDB" id="A0A1W2A3Z7"/>
<gene>
    <name evidence="1" type="ORF">SAMN04488524_1202</name>
</gene>
<dbReference type="InterPro" id="IPR010106">
    <property type="entry name" value="RpnA"/>
</dbReference>